<dbReference type="InterPro" id="IPR015168">
    <property type="entry name" value="SsuA/THI5"/>
</dbReference>
<feature type="signal peptide" evidence="1">
    <location>
        <begin position="1"/>
        <end position="24"/>
    </location>
</feature>
<accession>A0A9X8UKQ3</accession>
<evidence type="ECO:0000313" key="4">
    <source>
        <dbReference type="Proteomes" id="UP000294682"/>
    </source>
</evidence>
<evidence type="ECO:0000313" key="3">
    <source>
        <dbReference type="EMBL" id="TCL44572.1"/>
    </source>
</evidence>
<evidence type="ECO:0000259" key="2">
    <source>
        <dbReference type="Pfam" id="PF09084"/>
    </source>
</evidence>
<dbReference type="AlphaFoldDB" id="A0A9X8UKQ3"/>
<dbReference type="EMBL" id="SLUK01000002">
    <property type="protein sequence ID" value="TCL44572.1"/>
    <property type="molecule type" value="Genomic_DNA"/>
</dbReference>
<dbReference type="GO" id="GO:0009228">
    <property type="term" value="P:thiamine biosynthetic process"/>
    <property type="evidence" value="ECO:0007669"/>
    <property type="project" value="InterPro"/>
</dbReference>
<gene>
    <name evidence="3" type="ORF">EDD78_102195</name>
</gene>
<feature type="chain" id="PRO_5040815224" evidence="1">
    <location>
        <begin position="25"/>
        <end position="338"/>
    </location>
</feature>
<organism evidence="3 4">
    <name type="scientific">Harryflintia acetispora</name>
    <dbReference type="NCBI Taxonomy" id="1849041"/>
    <lineage>
        <taxon>Bacteria</taxon>
        <taxon>Bacillati</taxon>
        <taxon>Bacillota</taxon>
        <taxon>Clostridia</taxon>
        <taxon>Eubacteriales</taxon>
        <taxon>Oscillospiraceae</taxon>
        <taxon>Harryflintia</taxon>
    </lineage>
</organism>
<proteinExistence type="predicted"/>
<comment type="caution">
    <text evidence="3">The sequence shown here is derived from an EMBL/GenBank/DDBJ whole genome shotgun (WGS) entry which is preliminary data.</text>
</comment>
<keyword evidence="4" id="KW-1185">Reference proteome</keyword>
<keyword evidence="1" id="KW-0732">Signal</keyword>
<protein>
    <submittedName>
        <fullName evidence="3">ABC-type nitrate/sulfonate/bicarbonate transport system substrate-binding protein</fullName>
    </submittedName>
</protein>
<dbReference type="Proteomes" id="UP000294682">
    <property type="component" value="Unassembled WGS sequence"/>
</dbReference>
<dbReference type="PANTHER" id="PTHR31528">
    <property type="entry name" value="4-AMINO-5-HYDROXYMETHYL-2-METHYLPYRIMIDINE PHOSPHATE SYNTHASE THI11-RELATED"/>
    <property type="match status" value="1"/>
</dbReference>
<dbReference type="PANTHER" id="PTHR31528:SF3">
    <property type="entry name" value="THIAMINE BIOSYNTHESIS PROTEIN HI_0357-RELATED"/>
    <property type="match status" value="1"/>
</dbReference>
<dbReference type="RefSeq" id="WP_132083984.1">
    <property type="nucleotide sequence ID" value="NZ_SLUK01000002.1"/>
</dbReference>
<dbReference type="Gene3D" id="3.40.190.10">
    <property type="entry name" value="Periplasmic binding protein-like II"/>
    <property type="match status" value="2"/>
</dbReference>
<evidence type="ECO:0000256" key="1">
    <source>
        <dbReference type="SAM" id="SignalP"/>
    </source>
</evidence>
<feature type="domain" description="SsuA/THI5-like" evidence="2">
    <location>
        <begin position="49"/>
        <end position="264"/>
    </location>
</feature>
<dbReference type="InterPro" id="IPR027939">
    <property type="entry name" value="NMT1/THI5"/>
</dbReference>
<dbReference type="SUPFAM" id="SSF53850">
    <property type="entry name" value="Periplasmic binding protein-like II"/>
    <property type="match status" value="1"/>
</dbReference>
<name>A0A9X8UKQ3_9FIRM</name>
<sequence length="338" mass="36880">MPIRKLLSLALSLSLCMGVLSACAGPTSTEQPQEAGQKALTVVLDWTPNTNHTGLYVALENGYYQDAGLDVTIVQPPEDGSIALVASGKAQFGVSIQENLGTALSADPPLPVTAVAGIIQHNTSGIISLKSARIDSFKSLEGKKYATWDDPFEQSMIRDSMKAQGGDFGKVELIPSTVSDAISAIQTNVDAVWVYEAWDVVAAQLAGVDYNFIKFSDSDPTFDYYTPILIAQDEFLENNRETARRFLEATSKGYEFAIQNPKEAAGLLLKSVPELSPDLVYASQEFLAGQYKAEYPRWGEIDESRWKAFYDWMYQVGVIQKELGAGGFTNEYLPAAQS</sequence>
<reference evidence="3 4" key="1">
    <citation type="submission" date="2019-03" db="EMBL/GenBank/DDBJ databases">
        <title>Genomic Encyclopedia of Type Strains, Phase IV (KMG-IV): sequencing the most valuable type-strain genomes for metagenomic binning, comparative biology and taxonomic classification.</title>
        <authorList>
            <person name="Goeker M."/>
        </authorList>
    </citation>
    <scope>NUCLEOTIDE SEQUENCE [LARGE SCALE GENOMIC DNA]</scope>
    <source>
        <strain evidence="3 4">DSM 100433</strain>
    </source>
</reference>
<dbReference type="Pfam" id="PF09084">
    <property type="entry name" value="NMT1"/>
    <property type="match status" value="1"/>
</dbReference>
<dbReference type="PROSITE" id="PS51257">
    <property type="entry name" value="PROKAR_LIPOPROTEIN"/>
    <property type="match status" value="1"/>
</dbReference>